<evidence type="ECO:0000313" key="6">
    <source>
        <dbReference type="EMBL" id="CAD7621241.1"/>
    </source>
</evidence>
<dbReference type="AlphaFoldDB" id="A0A7R9KEG5"/>
<dbReference type="CDD" id="cd06559">
    <property type="entry name" value="Endonuclease_V"/>
    <property type="match status" value="1"/>
</dbReference>
<dbReference type="PANTHER" id="PTHR28511:SF1">
    <property type="entry name" value="ENDONUCLEASE V"/>
    <property type="match status" value="1"/>
</dbReference>
<reference evidence="6" key="1">
    <citation type="submission" date="2020-11" db="EMBL/GenBank/DDBJ databases">
        <authorList>
            <person name="Tran Van P."/>
        </authorList>
    </citation>
    <scope>NUCLEOTIDE SEQUENCE</scope>
</reference>
<dbReference type="EMBL" id="CAJPIZ010000527">
    <property type="protein sequence ID" value="CAG2101671.1"/>
    <property type="molecule type" value="Genomic_DNA"/>
</dbReference>
<dbReference type="Proteomes" id="UP000759131">
    <property type="component" value="Unassembled WGS sequence"/>
</dbReference>
<keyword evidence="2" id="KW-0963">Cytoplasm</keyword>
<protein>
    <recommendedName>
        <fullName evidence="8">Endonuclease V</fullName>
    </recommendedName>
</protein>
<dbReference type="GO" id="GO:0016891">
    <property type="term" value="F:RNA endonuclease activity producing 5'-phosphomonoesters, hydrolytic mechanism"/>
    <property type="evidence" value="ECO:0007669"/>
    <property type="project" value="TreeGrafter"/>
</dbReference>
<dbReference type="EMBL" id="OC855102">
    <property type="protein sequence ID" value="CAD7621241.1"/>
    <property type="molecule type" value="Genomic_DNA"/>
</dbReference>
<keyword evidence="3" id="KW-0540">Nuclease</keyword>
<evidence type="ECO:0000256" key="3">
    <source>
        <dbReference type="ARBA" id="ARBA00022722"/>
    </source>
</evidence>
<dbReference type="OrthoDB" id="20018at2759"/>
<dbReference type="PANTHER" id="PTHR28511">
    <property type="entry name" value="ENDONUCLEASE V"/>
    <property type="match status" value="1"/>
</dbReference>
<dbReference type="InterPro" id="IPR007581">
    <property type="entry name" value="Endonuclease-V"/>
</dbReference>
<keyword evidence="4" id="KW-0255">Endonuclease</keyword>
<keyword evidence="5" id="KW-0378">Hydrolase</keyword>
<evidence type="ECO:0000313" key="7">
    <source>
        <dbReference type="Proteomes" id="UP000759131"/>
    </source>
</evidence>
<evidence type="ECO:0000256" key="1">
    <source>
        <dbReference type="ARBA" id="ARBA00004496"/>
    </source>
</evidence>
<comment type="subcellular location">
    <subcellularLocation>
        <location evidence="1">Cytoplasm</location>
    </subcellularLocation>
</comment>
<gene>
    <name evidence="6" type="ORF">OSB1V03_LOCUS1715</name>
</gene>
<name>A0A7R9KEG5_9ACAR</name>
<dbReference type="GO" id="GO:0006281">
    <property type="term" value="P:DNA repair"/>
    <property type="evidence" value="ECO:0007669"/>
    <property type="project" value="InterPro"/>
</dbReference>
<dbReference type="GO" id="GO:0005737">
    <property type="term" value="C:cytoplasm"/>
    <property type="evidence" value="ECO:0007669"/>
    <property type="project" value="UniProtKB-SubCell"/>
</dbReference>
<evidence type="ECO:0000256" key="4">
    <source>
        <dbReference type="ARBA" id="ARBA00022759"/>
    </source>
</evidence>
<sequence>MSDLDVKSDEELTEEFIRLQLELRERLVTEDTEEWAHSADKLRLIGGLDISYDKTDSSRGCVTCVVLDATNDFEIVYKNNTFIQLTTRYIAGFLAFREIEFLVNEYQTLRQNKPEFLPQVWLIDGNGVLHPRKFGLASHFGVVVDTAVIGVAKNPYYLSFIDQSVKDEHKRQIHTLCSVGDRFPITNSSGEVLGVALKTAPDCKNPVYVSVGHKVSLNTAVDVVLKCCRYRVPEPTRQADIISRQQINK</sequence>
<dbReference type="GO" id="GO:0005730">
    <property type="term" value="C:nucleolus"/>
    <property type="evidence" value="ECO:0007669"/>
    <property type="project" value="TreeGrafter"/>
</dbReference>
<organism evidence="6">
    <name type="scientific">Medioppia subpectinata</name>
    <dbReference type="NCBI Taxonomy" id="1979941"/>
    <lineage>
        <taxon>Eukaryota</taxon>
        <taxon>Metazoa</taxon>
        <taxon>Ecdysozoa</taxon>
        <taxon>Arthropoda</taxon>
        <taxon>Chelicerata</taxon>
        <taxon>Arachnida</taxon>
        <taxon>Acari</taxon>
        <taxon>Acariformes</taxon>
        <taxon>Sarcoptiformes</taxon>
        <taxon>Oribatida</taxon>
        <taxon>Brachypylina</taxon>
        <taxon>Oppioidea</taxon>
        <taxon>Oppiidae</taxon>
        <taxon>Medioppia</taxon>
    </lineage>
</organism>
<evidence type="ECO:0000256" key="2">
    <source>
        <dbReference type="ARBA" id="ARBA00022490"/>
    </source>
</evidence>
<evidence type="ECO:0000256" key="5">
    <source>
        <dbReference type="ARBA" id="ARBA00022801"/>
    </source>
</evidence>
<dbReference type="GO" id="GO:0003727">
    <property type="term" value="F:single-stranded RNA binding"/>
    <property type="evidence" value="ECO:0007669"/>
    <property type="project" value="TreeGrafter"/>
</dbReference>
<dbReference type="Gene3D" id="3.30.2170.10">
    <property type="entry name" value="archaeoglobus fulgidus dsm 4304 superfamily"/>
    <property type="match status" value="1"/>
</dbReference>
<accession>A0A7R9KEG5</accession>
<evidence type="ECO:0008006" key="8">
    <source>
        <dbReference type="Google" id="ProtNLM"/>
    </source>
</evidence>
<keyword evidence="7" id="KW-1185">Reference proteome</keyword>
<proteinExistence type="predicted"/>
<dbReference type="Pfam" id="PF04493">
    <property type="entry name" value="Endonuclease_5"/>
    <property type="match status" value="1"/>
</dbReference>